<accession>A0A553PHN9</accession>
<keyword evidence="7" id="KW-0333">Golgi apparatus</keyword>
<dbReference type="InterPro" id="IPR057476">
    <property type="entry name" value="Cux_N"/>
</dbReference>
<dbReference type="InterPro" id="IPR012955">
    <property type="entry name" value="CASP_C"/>
</dbReference>
<feature type="coiled-coil region" evidence="10">
    <location>
        <begin position="494"/>
        <end position="542"/>
    </location>
</feature>
<dbReference type="PANTHER" id="PTHR14043">
    <property type="entry name" value="CCAAT DISPLACEMENT PROTEIN-RELATED"/>
    <property type="match status" value="1"/>
</dbReference>
<proteinExistence type="inferred from homology"/>
<feature type="coiled-coil region" evidence="10">
    <location>
        <begin position="391"/>
        <end position="429"/>
    </location>
</feature>
<gene>
    <name evidence="14" type="ORF">TCAL_00088</name>
</gene>
<dbReference type="OMA" id="WQQEGFN"/>
<dbReference type="Pfam" id="PF08172">
    <property type="entry name" value="CASP_C"/>
    <property type="match status" value="1"/>
</dbReference>
<evidence type="ECO:0000256" key="9">
    <source>
        <dbReference type="ARBA" id="ARBA00023136"/>
    </source>
</evidence>
<dbReference type="STRING" id="6832.A0A553PHN9"/>
<evidence type="ECO:0000313" key="15">
    <source>
        <dbReference type="Proteomes" id="UP000318571"/>
    </source>
</evidence>
<keyword evidence="6 11" id="KW-1133">Transmembrane helix</keyword>
<keyword evidence="4" id="KW-0813">Transport</keyword>
<feature type="domain" description="Cux N-terminal" evidence="13">
    <location>
        <begin position="3"/>
        <end position="114"/>
    </location>
</feature>
<comment type="caution">
    <text evidence="14">The sequence shown here is derived from an EMBL/GenBank/DDBJ whole genome shotgun (WGS) entry which is preliminary data.</text>
</comment>
<organism evidence="14 15">
    <name type="scientific">Tigriopus californicus</name>
    <name type="common">Marine copepod</name>
    <dbReference type="NCBI Taxonomy" id="6832"/>
    <lineage>
        <taxon>Eukaryota</taxon>
        <taxon>Metazoa</taxon>
        <taxon>Ecdysozoa</taxon>
        <taxon>Arthropoda</taxon>
        <taxon>Crustacea</taxon>
        <taxon>Multicrustacea</taxon>
        <taxon>Hexanauplia</taxon>
        <taxon>Copepoda</taxon>
        <taxon>Harpacticoida</taxon>
        <taxon>Harpacticidae</taxon>
        <taxon>Tigriopus</taxon>
    </lineage>
</organism>
<feature type="domain" description="CASP C-terminal" evidence="12">
    <location>
        <begin position="415"/>
        <end position="637"/>
    </location>
</feature>
<reference evidence="14 15" key="1">
    <citation type="journal article" date="2018" name="Nat. Ecol. Evol.">
        <title>Genomic signatures of mitonuclear coevolution across populations of Tigriopus californicus.</title>
        <authorList>
            <person name="Barreto F.S."/>
            <person name="Watson E.T."/>
            <person name="Lima T.G."/>
            <person name="Willett C.S."/>
            <person name="Edmands S."/>
            <person name="Li W."/>
            <person name="Burton R.S."/>
        </authorList>
    </citation>
    <scope>NUCLEOTIDE SEQUENCE [LARGE SCALE GENOMIC DNA]</scope>
    <source>
        <strain evidence="14 15">San Diego</strain>
    </source>
</reference>
<keyword evidence="15" id="KW-1185">Reference proteome</keyword>
<protein>
    <recommendedName>
        <fullName evidence="3">Protein CASP</fullName>
    </recommendedName>
</protein>
<evidence type="ECO:0000256" key="8">
    <source>
        <dbReference type="ARBA" id="ARBA00023054"/>
    </source>
</evidence>
<name>A0A553PHN9_TIGCA</name>
<dbReference type="GO" id="GO:0006891">
    <property type="term" value="P:intra-Golgi vesicle-mediated transport"/>
    <property type="evidence" value="ECO:0007669"/>
    <property type="project" value="InterPro"/>
</dbReference>
<dbReference type="PANTHER" id="PTHR14043:SF2">
    <property type="entry name" value="HOMEOBOX PROTEIN CUT"/>
    <property type="match status" value="1"/>
</dbReference>
<evidence type="ECO:0000256" key="2">
    <source>
        <dbReference type="ARBA" id="ARBA00006415"/>
    </source>
</evidence>
<evidence type="ECO:0000256" key="10">
    <source>
        <dbReference type="SAM" id="Coils"/>
    </source>
</evidence>
<dbReference type="OrthoDB" id="10257567at2759"/>
<evidence type="ECO:0000313" key="14">
    <source>
        <dbReference type="EMBL" id="TRY77201.1"/>
    </source>
</evidence>
<evidence type="ECO:0000259" key="13">
    <source>
        <dbReference type="Pfam" id="PF25398"/>
    </source>
</evidence>
<dbReference type="AlphaFoldDB" id="A0A553PHN9"/>
<dbReference type="GO" id="GO:0000977">
    <property type="term" value="F:RNA polymerase II transcription regulatory region sequence-specific DNA binding"/>
    <property type="evidence" value="ECO:0007669"/>
    <property type="project" value="TreeGrafter"/>
</dbReference>
<evidence type="ECO:0000256" key="1">
    <source>
        <dbReference type="ARBA" id="ARBA00004409"/>
    </source>
</evidence>
<evidence type="ECO:0000256" key="3">
    <source>
        <dbReference type="ARBA" id="ARBA00018691"/>
    </source>
</evidence>
<dbReference type="EMBL" id="VCGU01000004">
    <property type="protein sequence ID" value="TRY77201.1"/>
    <property type="molecule type" value="Genomic_DNA"/>
</dbReference>
<dbReference type="GO" id="GO:0000981">
    <property type="term" value="F:DNA-binding transcription factor activity, RNA polymerase II-specific"/>
    <property type="evidence" value="ECO:0007669"/>
    <property type="project" value="TreeGrafter"/>
</dbReference>
<keyword evidence="5 11" id="KW-0812">Transmembrane</keyword>
<evidence type="ECO:0000256" key="4">
    <source>
        <dbReference type="ARBA" id="ARBA00022448"/>
    </source>
</evidence>
<feature type="transmembrane region" description="Helical" evidence="11">
    <location>
        <begin position="616"/>
        <end position="634"/>
    </location>
</feature>
<dbReference type="Proteomes" id="UP000318571">
    <property type="component" value="Chromosome 5"/>
</dbReference>
<evidence type="ECO:0000256" key="11">
    <source>
        <dbReference type="SAM" id="Phobius"/>
    </source>
</evidence>
<keyword evidence="9 11" id="KW-0472">Membrane</keyword>
<evidence type="ECO:0000256" key="5">
    <source>
        <dbReference type="ARBA" id="ARBA00022692"/>
    </source>
</evidence>
<keyword evidence="8 10" id="KW-0175">Coiled coil</keyword>
<comment type="subcellular location">
    <subcellularLocation>
        <location evidence="1">Golgi apparatus membrane</location>
        <topology evidence="1">Single-pass type IV membrane protein</topology>
    </subcellularLocation>
</comment>
<evidence type="ECO:0000259" key="12">
    <source>
        <dbReference type="Pfam" id="PF08172"/>
    </source>
</evidence>
<sequence length="669" mass="77719">MASSKLQGLTQFWQAFDLPSVQGQLDEVATDITARQDASDVSKKSLIDLTREFKKSNDEETRSAVAPLIKSFQNEVDALSKRSKAAEKAFFDLYKKLADVADPVPVLEHTLEAQKSLSKLQDYEIETKQLRETIQDYNKEIQDYKVKEKKLTELQAKVEAYDRNIDQTLQERIKDVSERMLEEYNGKLRRVEEDKAILAARNEETSQKYHQTQRQLNEVQTELFEALSKREESRNAKSEEVDILMNDLETCQIRANTAEREIDHLRDELKHLKKELSDREQHMPEEKINPDLMEELESKKAEVKQLMDETNHLKEEKERDKVKWGDMIEEHQIEIHRLRSSVESMSEALSSQSDYESIKRDLEILQSHEFPNENLNLSTKRPLEVMILEKSKVLQAENANLRIDRDKIANELELLRNRLEETSKEAETKGKLASELEEHVARLQQISTVNRGEAEGRSSADILVDALDLGSDLDYPPSSTTPLDGEYDSSVALLPIVQAQRERYRQRNEELEESFSKQSQQLVLLQNQVQDLQSDNVKLYEKIRYLQGYGGHRDALNNQATGSVESRYKTQYDQKMDPFSSFSQQEKQKRYGQLNVFEKIILSFVQIILSNKTARLFVFAYSMLLHGLVFMVLMKLAYSDANRRDLAAEWHEKYMNHMEDVHGHQDNHG</sequence>
<comment type="similarity">
    <text evidence="2">Belongs to the CASP family.</text>
</comment>
<evidence type="ECO:0000256" key="6">
    <source>
        <dbReference type="ARBA" id="ARBA00022989"/>
    </source>
</evidence>
<evidence type="ECO:0000256" key="7">
    <source>
        <dbReference type="ARBA" id="ARBA00023034"/>
    </source>
</evidence>
<dbReference type="GO" id="GO:0000139">
    <property type="term" value="C:Golgi membrane"/>
    <property type="evidence" value="ECO:0007669"/>
    <property type="project" value="UniProtKB-SubCell"/>
</dbReference>
<dbReference type="Pfam" id="PF25398">
    <property type="entry name" value="CUX1_N"/>
    <property type="match status" value="1"/>
</dbReference>
<feature type="coiled-coil region" evidence="10">
    <location>
        <begin position="113"/>
        <end position="348"/>
    </location>
</feature>
<dbReference type="GO" id="GO:0005634">
    <property type="term" value="C:nucleus"/>
    <property type="evidence" value="ECO:0007669"/>
    <property type="project" value="TreeGrafter"/>
</dbReference>